<evidence type="ECO:0000256" key="2">
    <source>
        <dbReference type="ARBA" id="ARBA00022801"/>
    </source>
</evidence>
<dbReference type="RefSeq" id="WP_052534495.1">
    <property type="nucleotide sequence ID" value="NZ_HG966617.1"/>
</dbReference>
<dbReference type="STRING" id="1458461.BN1012_Phect2303"/>
<feature type="domain" description="Nudix hydrolase" evidence="4">
    <location>
        <begin position="19"/>
        <end position="142"/>
    </location>
</feature>
<dbReference type="OrthoDB" id="9761969at2"/>
<evidence type="ECO:0000259" key="4">
    <source>
        <dbReference type="PROSITE" id="PS51462"/>
    </source>
</evidence>
<dbReference type="Gene3D" id="3.90.79.10">
    <property type="entry name" value="Nucleoside Triphosphate Pyrophosphohydrolase"/>
    <property type="match status" value="1"/>
</dbReference>
<comment type="similarity">
    <text evidence="3">Belongs to the Nudix hydrolase family.</text>
</comment>
<comment type="cofactor">
    <cofactor evidence="1">
        <name>Mg(2+)</name>
        <dbReference type="ChEBI" id="CHEBI:18420"/>
    </cofactor>
</comment>
<proteinExistence type="inferred from homology"/>
<dbReference type="Proteomes" id="UP000032160">
    <property type="component" value="Chromosome I"/>
</dbReference>
<evidence type="ECO:0000256" key="3">
    <source>
        <dbReference type="RuleBase" id="RU003476"/>
    </source>
</evidence>
<dbReference type="Pfam" id="PF00293">
    <property type="entry name" value="NUDIX"/>
    <property type="match status" value="1"/>
</dbReference>
<dbReference type="InterPro" id="IPR015797">
    <property type="entry name" value="NUDIX_hydrolase-like_dom_sf"/>
</dbReference>
<dbReference type="AlphaFoldDB" id="X5MNW8"/>
<dbReference type="SUPFAM" id="SSF55811">
    <property type="entry name" value="Nudix"/>
    <property type="match status" value="1"/>
</dbReference>
<dbReference type="PRINTS" id="PR00502">
    <property type="entry name" value="NUDIXFAMILY"/>
</dbReference>
<dbReference type="EMBL" id="HG966617">
    <property type="protein sequence ID" value="CDO60516.1"/>
    <property type="molecule type" value="Genomic_DNA"/>
</dbReference>
<gene>
    <name evidence="5" type="ORF">BN1012_Phect2303</name>
</gene>
<dbReference type="PROSITE" id="PS00893">
    <property type="entry name" value="NUDIX_BOX"/>
    <property type="match status" value="1"/>
</dbReference>
<dbReference type="PROSITE" id="PS51462">
    <property type="entry name" value="NUDIX"/>
    <property type="match status" value="1"/>
</dbReference>
<dbReference type="InterPro" id="IPR020476">
    <property type="entry name" value="Nudix_hydrolase"/>
</dbReference>
<dbReference type="InterPro" id="IPR020084">
    <property type="entry name" value="NUDIX_hydrolase_CS"/>
</dbReference>
<keyword evidence="2 3" id="KW-0378">Hydrolase</keyword>
<accession>X5MNW8</accession>
<dbReference type="PANTHER" id="PTHR43736">
    <property type="entry name" value="ADP-RIBOSE PYROPHOSPHATASE"/>
    <property type="match status" value="1"/>
</dbReference>
<dbReference type="InterPro" id="IPR000086">
    <property type="entry name" value="NUDIX_hydrolase_dom"/>
</dbReference>
<dbReference type="HOGENOM" id="CLU_037162_20_2_5"/>
<evidence type="ECO:0000313" key="6">
    <source>
        <dbReference type="Proteomes" id="UP000032160"/>
    </source>
</evidence>
<dbReference type="GO" id="GO:0016787">
    <property type="term" value="F:hydrolase activity"/>
    <property type="evidence" value="ECO:0007669"/>
    <property type="project" value="UniProtKB-KW"/>
</dbReference>
<dbReference type="PANTHER" id="PTHR43736:SF1">
    <property type="entry name" value="DIHYDRONEOPTERIN TRIPHOSPHATE DIPHOSPHATASE"/>
    <property type="match status" value="1"/>
</dbReference>
<organism evidence="5 6">
    <name type="scientific">Candidatus Phaeomarinibacter ectocarpi</name>
    <dbReference type="NCBI Taxonomy" id="1458461"/>
    <lineage>
        <taxon>Bacteria</taxon>
        <taxon>Pseudomonadati</taxon>
        <taxon>Pseudomonadota</taxon>
        <taxon>Alphaproteobacteria</taxon>
        <taxon>Hyphomicrobiales</taxon>
        <taxon>Parvibaculaceae</taxon>
        <taxon>Candidatus Phaeomarinibacter</taxon>
    </lineage>
</organism>
<evidence type="ECO:0000256" key="1">
    <source>
        <dbReference type="ARBA" id="ARBA00001946"/>
    </source>
</evidence>
<evidence type="ECO:0000313" key="5">
    <source>
        <dbReference type="EMBL" id="CDO60516.1"/>
    </source>
</evidence>
<keyword evidence="6" id="KW-1185">Reference proteome</keyword>
<reference evidence="5 6" key="1">
    <citation type="journal article" date="2014" name="Front. Genet.">
        <title>Genome and metabolic network of "Candidatus Phaeomarinobacter ectocarpi" Ec32, a new candidate genus of Alphaproteobacteria frequently associated with brown algae.</title>
        <authorList>
            <person name="Dittami S.M."/>
            <person name="Barbeyron T."/>
            <person name="Boyen C."/>
            <person name="Cambefort J."/>
            <person name="Collet G."/>
            <person name="Delage L."/>
            <person name="Gobet A."/>
            <person name="Groisillier A."/>
            <person name="Leblanc C."/>
            <person name="Michel G."/>
            <person name="Scornet D."/>
            <person name="Siegel A."/>
            <person name="Tapia J.E."/>
            <person name="Tonon T."/>
        </authorList>
    </citation>
    <scope>NUCLEOTIDE SEQUENCE [LARGE SCALE GENOMIC DNA]</scope>
    <source>
        <strain evidence="5 6">Ec32</strain>
    </source>
</reference>
<dbReference type="KEGG" id="pect:BN1012_Phect2303"/>
<name>X5MNW8_9HYPH</name>
<sequence length="142" mass="15010">MTDRSSAPTPSTSSCTYSNVINAASIAVMHGELVLLVLRRTGKNAGVWAFPGGKVETNETFQQTAHRELLEETGVTATIVSELGRFSIDAGPKRYALVVFKAHYAQGVAVAADDAAGIQWITPKDALTLPLAEHMAEALGAL</sequence>
<dbReference type="PROSITE" id="PS51257">
    <property type="entry name" value="PROKAR_LIPOPROTEIN"/>
    <property type="match status" value="1"/>
</dbReference>
<protein>
    <submittedName>
        <fullName evidence="5">Nudix hydrolase family protein</fullName>
    </submittedName>
</protein>